<protein>
    <submittedName>
        <fullName evidence="1">CSON015386 protein</fullName>
    </submittedName>
</protein>
<accession>A0A336MD72</accession>
<organism evidence="1">
    <name type="scientific">Culicoides sonorensis</name>
    <name type="common">Biting midge</name>
    <dbReference type="NCBI Taxonomy" id="179676"/>
    <lineage>
        <taxon>Eukaryota</taxon>
        <taxon>Metazoa</taxon>
        <taxon>Ecdysozoa</taxon>
        <taxon>Arthropoda</taxon>
        <taxon>Hexapoda</taxon>
        <taxon>Insecta</taxon>
        <taxon>Pterygota</taxon>
        <taxon>Neoptera</taxon>
        <taxon>Endopterygota</taxon>
        <taxon>Diptera</taxon>
        <taxon>Nematocera</taxon>
        <taxon>Chironomoidea</taxon>
        <taxon>Ceratopogonidae</taxon>
        <taxon>Ceratopogoninae</taxon>
        <taxon>Culicoides</taxon>
        <taxon>Monoculicoides</taxon>
    </lineage>
</organism>
<reference evidence="1" key="1">
    <citation type="submission" date="2018-07" db="EMBL/GenBank/DDBJ databases">
        <authorList>
            <person name="Quirk P.G."/>
            <person name="Krulwich T.A."/>
        </authorList>
    </citation>
    <scope>NUCLEOTIDE SEQUENCE</scope>
</reference>
<gene>
    <name evidence="1" type="primary">CSON015386</name>
</gene>
<dbReference type="AlphaFoldDB" id="A0A336MD72"/>
<dbReference type="EMBL" id="UFQT01000973">
    <property type="protein sequence ID" value="SSX28245.1"/>
    <property type="molecule type" value="Genomic_DNA"/>
</dbReference>
<dbReference type="VEuPathDB" id="VectorBase:CSON015386"/>
<proteinExistence type="predicted"/>
<sequence>MDFMINNNQFNLSLCGDPLSAQVIGRLLSFSLLPDLNLVQCNSIYLNNEPKITFLTRVHSTPTPS</sequence>
<evidence type="ECO:0000313" key="1">
    <source>
        <dbReference type="EMBL" id="SSX28245.1"/>
    </source>
</evidence>
<name>A0A336MD72_CULSO</name>